<dbReference type="HOGENOM" id="CLU_040406_1_0_0"/>
<evidence type="ECO:0000256" key="4">
    <source>
        <dbReference type="ARBA" id="ARBA00023004"/>
    </source>
</evidence>
<comment type="catalytic activity">
    <reaction evidence="6">
        <text>dehypoxanthine futalosine + S-adenosyl-L-methionine = cyclic dehypoxanthinylfutalosinate + 5'-deoxyadenosine + L-methionine + H(+)</text>
        <dbReference type="Rhea" id="RHEA:33083"/>
        <dbReference type="ChEBI" id="CHEBI:15378"/>
        <dbReference type="ChEBI" id="CHEBI:17319"/>
        <dbReference type="ChEBI" id="CHEBI:57844"/>
        <dbReference type="ChEBI" id="CHEBI:58864"/>
        <dbReference type="ChEBI" id="CHEBI:59789"/>
        <dbReference type="ChEBI" id="CHEBI:64270"/>
        <dbReference type="EC" id="1.21.98.1"/>
    </reaction>
</comment>
<dbReference type="EC" id="1.21.98.1" evidence="6"/>
<dbReference type="RefSeq" id="WP_013176677.1">
    <property type="nucleotide sequence ID" value="NC_014221.1"/>
</dbReference>
<dbReference type="GO" id="GO:0009234">
    <property type="term" value="P:menaquinone biosynthetic process"/>
    <property type="evidence" value="ECO:0007669"/>
    <property type="project" value="UniProtKB-UniRule"/>
</dbReference>
<dbReference type="InterPro" id="IPR013785">
    <property type="entry name" value="Aldolase_TIM"/>
</dbReference>
<evidence type="ECO:0000256" key="7">
    <source>
        <dbReference type="PIRSR" id="PIRSR004762-1"/>
    </source>
</evidence>
<name>D7CXT7_TRURR</name>
<keyword evidence="3 6" id="KW-0479">Metal-binding</keyword>
<feature type="binding site" evidence="8">
    <location>
        <position position="314"/>
    </location>
    <ligand>
        <name>(3R)-3-methyl-D-ornithine</name>
        <dbReference type="ChEBI" id="CHEBI:64642"/>
    </ligand>
</feature>
<feature type="binding site" evidence="8">
    <location>
        <position position="66"/>
    </location>
    <ligand>
        <name>S-adenosyl-L-methionine</name>
        <dbReference type="ChEBI" id="CHEBI:59789"/>
    </ligand>
</feature>
<dbReference type="InterPro" id="IPR022431">
    <property type="entry name" value="Cyclic_DHFL_synthase_mqnC"/>
</dbReference>
<feature type="binding site" evidence="8">
    <location>
        <position position="136"/>
    </location>
    <ligand>
        <name>(3R)-3-methyl-D-ornithine</name>
        <dbReference type="ChEBI" id="CHEBI:64642"/>
    </ligand>
</feature>
<dbReference type="GO" id="GO:0046992">
    <property type="term" value="F:oxidoreductase activity, acting on X-H and Y-H to form an X-Y bond"/>
    <property type="evidence" value="ECO:0007669"/>
    <property type="project" value="UniProtKB-UniRule"/>
</dbReference>
<evidence type="ECO:0000256" key="6">
    <source>
        <dbReference type="HAMAP-Rule" id="MF_00992"/>
    </source>
</evidence>
<dbReference type="PANTHER" id="PTHR43076">
    <property type="entry name" value="FO SYNTHASE (COFH)"/>
    <property type="match status" value="1"/>
</dbReference>
<comment type="similarity">
    <text evidence="6">Belongs to the radical SAM superfamily. MqnC family.</text>
</comment>
<feature type="binding site" evidence="6 7">
    <location>
        <position position="64"/>
    </location>
    <ligand>
        <name>[4Fe-4S] cluster</name>
        <dbReference type="ChEBI" id="CHEBI:49883"/>
        <note>4Fe-4S-S-AdoMet</note>
    </ligand>
</feature>
<reference evidence="11" key="1">
    <citation type="submission" date="2010-05" db="EMBL/GenBank/DDBJ databases">
        <title>The complete genome of Truepera radiovictris DSM 17093.</title>
        <authorList>
            <consortium name="US DOE Joint Genome Institute (JGI-PGF)"/>
            <person name="Lucas S."/>
            <person name="Copeland A."/>
            <person name="Lapidus A."/>
            <person name="Glavina del Rio T."/>
            <person name="Dalin E."/>
            <person name="Tice H."/>
            <person name="Bruce D."/>
            <person name="Goodwin L."/>
            <person name="Pitluck S."/>
            <person name="Kyrpides N."/>
            <person name="Mavromatis K."/>
            <person name="Ovchinnikova G."/>
            <person name="Munk A.C."/>
            <person name="Detter J.C."/>
            <person name="Han C."/>
            <person name="Tapia R."/>
            <person name="Land M."/>
            <person name="Hauser L."/>
            <person name="Markowitz V."/>
            <person name="Cheng J.-F."/>
            <person name="Hugenholtz P."/>
            <person name="Woyke T."/>
            <person name="Wu D."/>
            <person name="Tindall B."/>
            <person name="Pomrenke H.G."/>
            <person name="Brambilla E."/>
            <person name="Klenk H.-P."/>
            <person name="Eisen J.A."/>
        </authorList>
    </citation>
    <scope>NUCLEOTIDE SEQUENCE [LARGE SCALE GENOMIC DNA]</scope>
    <source>
        <strain evidence="11">DSM 17093 / CIP 108686 / LMG 22925 / RQ-24</strain>
    </source>
</reference>
<evidence type="ECO:0000259" key="9">
    <source>
        <dbReference type="PROSITE" id="PS51918"/>
    </source>
</evidence>
<dbReference type="GO" id="GO:0051539">
    <property type="term" value="F:4 iron, 4 sulfur cluster binding"/>
    <property type="evidence" value="ECO:0007669"/>
    <property type="project" value="UniProtKB-KW"/>
</dbReference>
<evidence type="ECO:0000256" key="2">
    <source>
        <dbReference type="ARBA" id="ARBA00022691"/>
    </source>
</evidence>
<evidence type="ECO:0000256" key="1">
    <source>
        <dbReference type="ARBA" id="ARBA00022485"/>
    </source>
</evidence>
<reference evidence="10 11" key="2">
    <citation type="journal article" date="2011" name="Stand. Genomic Sci.">
        <title>Complete genome sequence of Truepera radiovictrix type strain (RQ-24).</title>
        <authorList>
            <person name="Ivanova N."/>
            <person name="Rohde C."/>
            <person name="Munk C."/>
            <person name="Nolan M."/>
            <person name="Lucas S."/>
            <person name="Del Rio T.G."/>
            <person name="Tice H."/>
            <person name="Deshpande S."/>
            <person name="Cheng J.F."/>
            <person name="Tapia R."/>
            <person name="Han C."/>
            <person name="Goodwin L."/>
            <person name="Pitluck S."/>
            <person name="Liolios K."/>
            <person name="Mavromatis K."/>
            <person name="Mikhailova N."/>
            <person name="Pati A."/>
            <person name="Chen A."/>
            <person name="Palaniappan K."/>
            <person name="Land M."/>
            <person name="Hauser L."/>
            <person name="Chang Y.J."/>
            <person name="Jeffries C.D."/>
            <person name="Brambilla E."/>
            <person name="Rohde M."/>
            <person name="Goker M."/>
            <person name="Tindall B.J."/>
            <person name="Woyke T."/>
            <person name="Bristow J."/>
            <person name="Eisen J.A."/>
            <person name="Markowitz V."/>
            <person name="Hugenholtz P."/>
            <person name="Kyrpides N.C."/>
            <person name="Klenk H.P."/>
            <person name="Lapidus A."/>
        </authorList>
    </citation>
    <scope>NUCLEOTIDE SEQUENCE [LARGE SCALE GENOMIC DNA]</scope>
    <source>
        <strain evidence="11">DSM 17093 / CIP 108686 / LMG 22925 / RQ-24</strain>
    </source>
</reference>
<keyword evidence="6" id="KW-0560">Oxidoreductase</keyword>
<dbReference type="InterPro" id="IPR034405">
    <property type="entry name" value="F420"/>
</dbReference>
<dbReference type="NCBIfam" id="TIGR00423">
    <property type="entry name" value="CofH family radical SAM protein"/>
    <property type="match status" value="1"/>
</dbReference>
<evidence type="ECO:0000256" key="5">
    <source>
        <dbReference type="ARBA" id="ARBA00023014"/>
    </source>
</evidence>
<keyword evidence="5 6" id="KW-0411">Iron-sulfur</keyword>
<dbReference type="InterPro" id="IPR007197">
    <property type="entry name" value="rSAM"/>
</dbReference>
<keyword evidence="6" id="KW-0474">Menaquinone biosynthesis</keyword>
<keyword evidence="1 6" id="KW-0004">4Fe-4S</keyword>
<organism evidence="10 11">
    <name type="scientific">Truepera radiovictrix (strain DSM 17093 / CIP 108686 / LMG 22925 / RQ-24)</name>
    <dbReference type="NCBI Taxonomy" id="649638"/>
    <lineage>
        <taxon>Bacteria</taxon>
        <taxon>Thermotogati</taxon>
        <taxon>Deinococcota</taxon>
        <taxon>Deinococci</taxon>
        <taxon>Trueperales</taxon>
        <taxon>Trueperaceae</taxon>
        <taxon>Truepera</taxon>
    </lineage>
</organism>
<dbReference type="SFLD" id="SFLDG01064">
    <property type="entry name" value="F420__menaquinone_cofactor_bio"/>
    <property type="match status" value="1"/>
</dbReference>
<dbReference type="SUPFAM" id="SSF102114">
    <property type="entry name" value="Radical SAM enzymes"/>
    <property type="match status" value="1"/>
</dbReference>
<keyword evidence="4 6" id="KW-0408">Iron</keyword>
<dbReference type="PROSITE" id="PS51918">
    <property type="entry name" value="RADICAL_SAM"/>
    <property type="match status" value="1"/>
</dbReference>
<comment type="function">
    <text evidence="6">Radical SAM enzyme that catalyzes the cyclization of dehypoxanthine futalosine (DHFL) into cyclic dehypoxanthine futalosine (CDHFL), a step in the biosynthesis of menaquinone (MK, vitamin K2).</text>
</comment>
<dbReference type="InterPro" id="IPR020050">
    <property type="entry name" value="FO_synthase_su2"/>
</dbReference>
<keyword evidence="2 6" id="KW-0949">S-adenosyl-L-methionine</keyword>
<dbReference type="Pfam" id="PF04055">
    <property type="entry name" value="Radical_SAM"/>
    <property type="match status" value="1"/>
</dbReference>
<dbReference type="GO" id="GO:0044689">
    <property type="term" value="F:7,8-didemethyl-8-hydroxy-5-deazariboflavin synthase activity"/>
    <property type="evidence" value="ECO:0007669"/>
    <property type="project" value="TreeGrafter"/>
</dbReference>
<dbReference type="OrthoDB" id="9802027at2"/>
<comment type="cofactor">
    <cofactor evidence="6 7">
        <name>[4Fe-4S] cluster</name>
        <dbReference type="ChEBI" id="CHEBI:49883"/>
    </cofactor>
    <text evidence="6 7">Binds 1 [4Fe-4S] cluster. The cluster is coordinated with 3 cysteines and an exchangeable S-adenosyl-L-methionine.</text>
</comment>
<dbReference type="Gene3D" id="3.20.20.70">
    <property type="entry name" value="Aldolase class I"/>
    <property type="match status" value="1"/>
</dbReference>
<dbReference type="UniPathway" id="UPA00079"/>
<evidence type="ECO:0000256" key="8">
    <source>
        <dbReference type="PIRSR" id="PIRSR004762-2"/>
    </source>
</evidence>
<sequence>MNLLAKAASGARLSADEATALYHLPLFELAAAAHAVRSQRTDPEVVSYLIDRNINYSNVCTVGCAFCGFYRTRRQADAYVLSYEEVSAKVLELEAVGGTRILMQGGVHPTLPFSWYTGLLEHLKQRHPRIRLEAFSPEEIRGMAKLTGMPSLEVLKALQAAGLDGLPGGGGEMLVDEVRHARHISPARISAGDWIRIMDEAQSLGLYTTATMVIGFGETHAQRVASMQRVRDQQDKALASYGNGFSAFISWTLQTEGVRVHGKVPGAGAHEYLQNLAVSRLFLDNIPNFQASWPTMGHKVAQTALFFGANDYGSTMLEENVVSQAGAKHRRVNEREIIRQITEAGFRPVQRDSLYNVVRVPDAAAILAQKPEVDFGALEAAF</sequence>
<dbReference type="Pfam" id="PF19288">
    <property type="entry name" value="CofH_C"/>
    <property type="match status" value="1"/>
</dbReference>
<proteinExistence type="inferred from homology"/>
<dbReference type="NCBIfam" id="TIGR03699">
    <property type="entry name" value="menaquin_MqnC"/>
    <property type="match status" value="1"/>
</dbReference>
<feature type="binding site" evidence="8">
    <location>
        <position position="172"/>
    </location>
    <ligand>
        <name>S-adenosyl-L-methionine</name>
        <dbReference type="ChEBI" id="CHEBI:59789"/>
    </ligand>
</feature>
<dbReference type="GO" id="GO:0005506">
    <property type="term" value="F:iron ion binding"/>
    <property type="evidence" value="ECO:0007669"/>
    <property type="project" value="UniProtKB-UniRule"/>
</dbReference>
<feature type="binding site" evidence="6 7">
    <location>
        <position position="67"/>
    </location>
    <ligand>
        <name>[4Fe-4S] cluster</name>
        <dbReference type="ChEBI" id="CHEBI:49883"/>
        <note>4Fe-4S-S-AdoMet</note>
    </ligand>
</feature>
<dbReference type="SFLD" id="SFLDF00342">
    <property type="entry name" value="cyclic_dehypoxanthine_futalosi"/>
    <property type="match status" value="1"/>
</dbReference>
<evidence type="ECO:0000313" key="10">
    <source>
        <dbReference type="EMBL" id="ADI13297.1"/>
    </source>
</evidence>
<dbReference type="Proteomes" id="UP000000379">
    <property type="component" value="Chromosome"/>
</dbReference>
<feature type="binding site" evidence="8">
    <location>
        <position position="292"/>
    </location>
    <ligand>
        <name>(3R)-3-methyl-D-ornithine</name>
        <dbReference type="ChEBI" id="CHEBI:64642"/>
    </ligand>
</feature>
<dbReference type="InterPro" id="IPR058240">
    <property type="entry name" value="rSAM_sf"/>
</dbReference>
<gene>
    <name evidence="6" type="primary">mqnC</name>
    <name evidence="10" type="ordered locus">Trad_0155</name>
</gene>
<dbReference type="KEGG" id="tra:Trad_0155"/>
<dbReference type="PANTHER" id="PTHR43076:SF1">
    <property type="entry name" value="LIPOYL SYNTHASE 2"/>
    <property type="match status" value="1"/>
</dbReference>
<protein>
    <recommendedName>
        <fullName evidence="6">Cyclic dehypoxanthine futalosine synthase</fullName>
        <shortName evidence="6">Cyclic DHFL synthase</shortName>
        <ecNumber evidence="6">1.21.98.1</ecNumber>
    </recommendedName>
    <alternativeName>
        <fullName evidence="6">Dehypoxanthine futalosine cyclase</fullName>
        <shortName evidence="6">DHFL cyclase</shortName>
    </alternativeName>
    <alternativeName>
        <fullName evidence="6">Menaquinone biosynthetic enzyme MqnC</fullName>
    </alternativeName>
</protein>
<dbReference type="HAMAP" id="MF_00992">
    <property type="entry name" value="MqnC"/>
    <property type="match status" value="1"/>
</dbReference>
<dbReference type="EMBL" id="CP002049">
    <property type="protein sequence ID" value="ADI13297.1"/>
    <property type="molecule type" value="Genomic_DNA"/>
</dbReference>
<comment type="pathway">
    <text evidence="6">Quinol/quinone metabolism; menaquinone biosynthesis.</text>
</comment>
<evidence type="ECO:0000256" key="3">
    <source>
        <dbReference type="ARBA" id="ARBA00022723"/>
    </source>
</evidence>
<dbReference type="STRING" id="649638.Trad_0155"/>
<dbReference type="SFLD" id="SFLDG01389">
    <property type="entry name" value="menaquinone_synthsis_involved"/>
    <property type="match status" value="1"/>
</dbReference>
<dbReference type="GO" id="GO:0016765">
    <property type="term" value="F:transferase activity, transferring alkyl or aryl (other than methyl) groups"/>
    <property type="evidence" value="ECO:0007669"/>
    <property type="project" value="InterPro"/>
</dbReference>
<accession>D7CXT7</accession>
<dbReference type="AlphaFoldDB" id="D7CXT7"/>
<feature type="domain" description="Radical SAM core" evidence="9">
    <location>
        <begin position="46"/>
        <end position="287"/>
    </location>
</feature>
<feature type="binding site" evidence="6 7">
    <location>
        <position position="60"/>
    </location>
    <ligand>
        <name>[4Fe-4S] cluster</name>
        <dbReference type="ChEBI" id="CHEBI:49883"/>
        <note>4Fe-4S-S-AdoMet</note>
    </ligand>
</feature>
<dbReference type="SFLD" id="SFLDS00029">
    <property type="entry name" value="Radical_SAM"/>
    <property type="match status" value="1"/>
</dbReference>
<keyword evidence="11" id="KW-1185">Reference proteome</keyword>
<dbReference type="PIRSF" id="PIRSF004762">
    <property type="entry name" value="CHP00423"/>
    <property type="match status" value="1"/>
</dbReference>
<evidence type="ECO:0000313" key="11">
    <source>
        <dbReference type="Proteomes" id="UP000000379"/>
    </source>
</evidence>
<dbReference type="InterPro" id="IPR045567">
    <property type="entry name" value="CofH/MnqC-like_C"/>
</dbReference>
<dbReference type="eggNOG" id="COG1060">
    <property type="taxonomic scope" value="Bacteria"/>
</dbReference>